<gene>
    <name evidence="1" type="ORF">CRV2_00003415</name>
</gene>
<sequence>MSNPNGGQTNTGTRDTVYTVKADQTIKDFEANENLELEWEHLLGSRGAPNISAKHRVPIRYFLSGLRY</sequence>
<dbReference type="EMBL" id="CADEHS020000001">
    <property type="protein sequence ID" value="CAG9936238.1"/>
    <property type="molecule type" value="Genomic_DNA"/>
</dbReference>
<comment type="caution">
    <text evidence="1">The sequence shown here is derived from an EMBL/GenBank/DDBJ whole genome shotgun (WGS) entry which is preliminary data.</text>
</comment>
<accession>A0ACA9T646</accession>
<reference evidence="1" key="2">
    <citation type="submission" date="2021-10" db="EMBL/GenBank/DDBJ databases">
        <authorList>
            <person name="Piombo E."/>
        </authorList>
    </citation>
    <scope>NUCLEOTIDE SEQUENCE</scope>
</reference>
<reference evidence="1" key="1">
    <citation type="submission" date="2020-04" db="EMBL/GenBank/DDBJ databases">
        <authorList>
            <person name="Broberg M."/>
        </authorList>
    </citation>
    <scope>NUCLEOTIDE SEQUENCE</scope>
</reference>
<evidence type="ECO:0000313" key="1">
    <source>
        <dbReference type="EMBL" id="CAG9936238.1"/>
    </source>
</evidence>
<name>A0ACA9T646_BIOOC</name>
<proteinExistence type="predicted"/>
<organism evidence="1 2">
    <name type="scientific">Clonostachys rosea f. rosea IK726</name>
    <dbReference type="NCBI Taxonomy" id="1349383"/>
    <lineage>
        <taxon>Eukaryota</taxon>
        <taxon>Fungi</taxon>
        <taxon>Dikarya</taxon>
        <taxon>Ascomycota</taxon>
        <taxon>Pezizomycotina</taxon>
        <taxon>Sordariomycetes</taxon>
        <taxon>Hypocreomycetidae</taxon>
        <taxon>Hypocreales</taxon>
        <taxon>Bionectriaceae</taxon>
        <taxon>Clonostachys</taxon>
    </lineage>
</organism>
<keyword evidence="2" id="KW-1185">Reference proteome</keyword>
<dbReference type="Proteomes" id="UP000836387">
    <property type="component" value="Unassembled WGS sequence"/>
</dbReference>
<protein>
    <submittedName>
        <fullName evidence="1">Uncharacterized protein</fullName>
    </submittedName>
</protein>
<evidence type="ECO:0000313" key="2">
    <source>
        <dbReference type="Proteomes" id="UP000836387"/>
    </source>
</evidence>